<dbReference type="EMBL" id="LNFP01000844">
    <property type="protein sequence ID" value="KUF89179.1"/>
    <property type="molecule type" value="Genomic_DNA"/>
</dbReference>
<dbReference type="AlphaFoldDB" id="A0A0W8CYH0"/>
<sequence length="548" mass="61156">MPGFKASILEGHNTSRSRVVNNLRVLENVDVASKSAVLYRVIRAALSRLEADDKSEFKALPAYMELFAQQNAGSRVCCQLDDAGRFFRAFLSIGSVVRAQESLLPVWECDGTHMKTEHYNGITLTLLGKDGNKRIVPVAIGYVHKETTDNYVWFFANCVAGGVSLHDRPTFTDRDKQLKTTEEFVWSYLRRINPISWTVLGNSSLDPGEVKWLDDNWKGAESYGDSLPLYGVRSTSGAEGDNNGLLWTGARNNLLFRALRAYCLRALTTRNALLKEANAWMAQELDVTPHAKKLFDDEKRHVAKLTVVQSNLSCFYVFDPFERSNVASSTTMFETNMANGKCRPCRVEEQLNIPCRHIQAVLYELERQNPGRIPVYNTLQYFHSAYLVRTVHDTFAGIDINLPVDSISTDNFTVLPAPLYRQAGGSKKTRVADTQRGEKRMRSRGEEPKCSRSQRNGLILARTDSIAVDAYDDSVAIDAFFQSRVRAAVQSQRAEYNCSMCGSAGHNASTCTFTGQDIEEAGTGIRPGVYILGESPLQHCGILQTDPN</sequence>
<evidence type="ECO:0000313" key="3">
    <source>
        <dbReference type="EMBL" id="KUF89179.1"/>
    </source>
</evidence>
<organism evidence="3 4">
    <name type="scientific">Phytophthora nicotianae</name>
    <name type="common">Potato buckeye rot agent</name>
    <name type="synonym">Phytophthora parasitica</name>
    <dbReference type="NCBI Taxonomy" id="4792"/>
    <lineage>
        <taxon>Eukaryota</taxon>
        <taxon>Sar</taxon>
        <taxon>Stramenopiles</taxon>
        <taxon>Oomycota</taxon>
        <taxon>Peronosporomycetes</taxon>
        <taxon>Peronosporales</taxon>
        <taxon>Peronosporaceae</taxon>
        <taxon>Phytophthora</taxon>
    </lineage>
</organism>
<dbReference type="Pfam" id="PF10551">
    <property type="entry name" value="MULE"/>
    <property type="match status" value="1"/>
</dbReference>
<proteinExistence type="predicted"/>
<dbReference type="Proteomes" id="UP000054636">
    <property type="component" value="Unassembled WGS sequence"/>
</dbReference>
<dbReference type="PANTHER" id="PTHR31973:SF187">
    <property type="entry name" value="MUTATOR TRANSPOSASE MUDRA PROTEIN"/>
    <property type="match status" value="1"/>
</dbReference>
<evidence type="ECO:0000259" key="2">
    <source>
        <dbReference type="Pfam" id="PF10551"/>
    </source>
</evidence>
<comment type="caution">
    <text evidence="3">The sequence shown here is derived from an EMBL/GenBank/DDBJ whole genome shotgun (WGS) entry which is preliminary data.</text>
</comment>
<feature type="domain" description="MULE transposase" evidence="2">
    <location>
        <begin position="106"/>
        <end position="185"/>
    </location>
</feature>
<dbReference type="PANTHER" id="PTHR31973">
    <property type="entry name" value="POLYPROTEIN, PUTATIVE-RELATED"/>
    <property type="match status" value="1"/>
</dbReference>
<evidence type="ECO:0000313" key="4">
    <source>
        <dbReference type="Proteomes" id="UP000054636"/>
    </source>
</evidence>
<accession>A0A0W8CYH0</accession>
<protein>
    <submittedName>
        <fullName evidence="3">Lysosomal beta glucosidase</fullName>
    </submittedName>
</protein>
<feature type="region of interest" description="Disordered" evidence="1">
    <location>
        <begin position="425"/>
        <end position="453"/>
    </location>
</feature>
<gene>
    <name evidence="3" type="ORF">AM588_10004227</name>
</gene>
<name>A0A0W8CYH0_PHYNI</name>
<dbReference type="InterPro" id="IPR018289">
    <property type="entry name" value="MULE_transposase_dom"/>
</dbReference>
<evidence type="ECO:0000256" key="1">
    <source>
        <dbReference type="SAM" id="MobiDB-lite"/>
    </source>
</evidence>
<reference evidence="3 4" key="1">
    <citation type="submission" date="2015-11" db="EMBL/GenBank/DDBJ databases">
        <title>Genomes and virulence difference between two physiological races of Phytophthora nicotianae.</title>
        <authorList>
            <person name="Liu H."/>
            <person name="Ma X."/>
            <person name="Yu H."/>
            <person name="Fang D."/>
            <person name="Li Y."/>
            <person name="Wang X."/>
            <person name="Wang W."/>
            <person name="Dong Y."/>
            <person name="Xiao B."/>
        </authorList>
    </citation>
    <scope>NUCLEOTIDE SEQUENCE [LARGE SCALE GENOMIC DNA]</scope>
    <source>
        <strain evidence="4">race 1</strain>
    </source>
</reference>
<feature type="compositionally biased region" description="Basic and acidic residues" evidence="1">
    <location>
        <begin position="430"/>
        <end position="450"/>
    </location>
</feature>